<feature type="region of interest" description="Disordered" evidence="1">
    <location>
        <begin position="1"/>
        <end position="41"/>
    </location>
</feature>
<name>A0A7R9NYH5_9NEOP</name>
<accession>A0A7R9NYH5</accession>
<reference evidence="2" key="1">
    <citation type="submission" date="2020-11" db="EMBL/GenBank/DDBJ databases">
        <authorList>
            <person name="Tran Van P."/>
        </authorList>
    </citation>
    <scope>NUCLEOTIDE SEQUENCE</scope>
</reference>
<organism evidence="2">
    <name type="scientific">Timema tahoe</name>
    <dbReference type="NCBI Taxonomy" id="61484"/>
    <lineage>
        <taxon>Eukaryota</taxon>
        <taxon>Metazoa</taxon>
        <taxon>Ecdysozoa</taxon>
        <taxon>Arthropoda</taxon>
        <taxon>Hexapoda</taxon>
        <taxon>Insecta</taxon>
        <taxon>Pterygota</taxon>
        <taxon>Neoptera</taxon>
        <taxon>Polyneoptera</taxon>
        <taxon>Phasmatodea</taxon>
        <taxon>Timematodea</taxon>
        <taxon>Timematoidea</taxon>
        <taxon>Timematidae</taxon>
        <taxon>Timema</taxon>
    </lineage>
</organism>
<evidence type="ECO:0000256" key="1">
    <source>
        <dbReference type="SAM" id="MobiDB-lite"/>
    </source>
</evidence>
<dbReference type="EMBL" id="OE004134">
    <property type="protein sequence ID" value="CAD7460880.1"/>
    <property type="molecule type" value="Genomic_DNA"/>
</dbReference>
<proteinExistence type="predicted"/>
<evidence type="ECO:0000313" key="2">
    <source>
        <dbReference type="EMBL" id="CAD7460880.1"/>
    </source>
</evidence>
<feature type="region of interest" description="Disordered" evidence="1">
    <location>
        <begin position="98"/>
        <end position="119"/>
    </location>
</feature>
<protein>
    <submittedName>
        <fullName evidence="2">Uncharacterized protein</fullName>
    </submittedName>
</protein>
<sequence length="194" mass="21688">MSKGVKVEAQSHISHPGDVLEYSRSGSPPQSAAWDRQSPRRSPMRVILQTLDAMSTGYFQSALLHCPRVRHGGTHENTFTFPLRVFESSDAVEVRTPESREPLWDRTSPRGRRCRRGVTSSQVHRRSFSLRLSLLPPLRAMTGGEGIGEVTSRCSLPLLSRQCSNWGACSQNKRICPGPAQNSLKQKHSKKKKI</sequence>
<feature type="compositionally biased region" description="Basic and acidic residues" evidence="1">
    <location>
        <begin position="98"/>
        <end position="108"/>
    </location>
</feature>
<dbReference type="AlphaFoldDB" id="A0A7R9NYH5"/>
<gene>
    <name evidence="2" type="ORF">TTEB3V08_LOCUS8797</name>
</gene>